<dbReference type="InterPro" id="IPR036291">
    <property type="entry name" value="NAD(P)-bd_dom_sf"/>
</dbReference>
<dbReference type="GO" id="GO:0016491">
    <property type="term" value="F:oxidoreductase activity"/>
    <property type="evidence" value="ECO:0007669"/>
    <property type="project" value="UniProtKB-KW"/>
</dbReference>
<dbReference type="AlphaFoldDB" id="A0A939EN63"/>
<evidence type="ECO:0000256" key="1">
    <source>
        <dbReference type="ARBA" id="ARBA00006484"/>
    </source>
</evidence>
<dbReference type="PRINTS" id="PR00081">
    <property type="entry name" value="GDHRDH"/>
</dbReference>
<organism evidence="3 4">
    <name type="scientific">Roseibium limicola</name>
    <dbReference type="NCBI Taxonomy" id="2816037"/>
    <lineage>
        <taxon>Bacteria</taxon>
        <taxon>Pseudomonadati</taxon>
        <taxon>Pseudomonadota</taxon>
        <taxon>Alphaproteobacteria</taxon>
        <taxon>Hyphomicrobiales</taxon>
        <taxon>Stappiaceae</taxon>
        <taxon>Roseibium</taxon>
    </lineage>
</organism>
<name>A0A939EN63_9HYPH</name>
<dbReference type="Proteomes" id="UP000664779">
    <property type="component" value="Unassembled WGS sequence"/>
</dbReference>
<sequence length="200" mass="20454">MRILVVGAKGDIGQAICAELQPRHEIITAGRTSGDHQVDLTDLASVQALYQAVGPVDAVISAVGEVKFATLAEFTPDQMLFGLQNKVMGQINLVLAGLNVVRDGGSLTLTSGILDRDPVAVGVGAATANAALGGFVKGAAIDMPRGLRLNVVSPGLLDVSAAKYGQFFPGHVPVAATRVGLAYAKCVEGLPNGQVVIVDG</sequence>
<dbReference type="PANTHER" id="PTHR43477">
    <property type="entry name" value="DIHYDROANTICAPSIN 7-DEHYDROGENASE"/>
    <property type="match status" value="1"/>
</dbReference>
<dbReference type="CDD" id="cd11731">
    <property type="entry name" value="Lin1944_like_SDR_c"/>
    <property type="match status" value="1"/>
</dbReference>
<protein>
    <submittedName>
        <fullName evidence="3">Short chain dehydrogenase</fullName>
    </submittedName>
</protein>
<dbReference type="InterPro" id="IPR051122">
    <property type="entry name" value="SDR_DHRS6-like"/>
</dbReference>
<keyword evidence="4" id="KW-1185">Reference proteome</keyword>
<evidence type="ECO:0000313" key="3">
    <source>
        <dbReference type="EMBL" id="MBO0345629.1"/>
    </source>
</evidence>
<reference evidence="3" key="1">
    <citation type="submission" date="2021-03" db="EMBL/GenBank/DDBJ databases">
        <title>Roseibium sp. CAU 1637 isolated from Incheon.</title>
        <authorList>
            <person name="Kim W."/>
        </authorList>
    </citation>
    <scope>NUCLEOTIDE SEQUENCE</scope>
    <source>
        <strain evidence="3">CAU 1637</strain>
    </source>
</reference>
<dbReference type="InterPro" id="IPR002347">
    <property type="entry name" value="SDR_fam"/>
</dbReference>
<comment type="similarity">
    <text evidence="1">Belongs to the short-chain dehydrogenases/reductases (SDR) family.</text>
</comment>
<dbReference type="EMBL" id="JAFLNF010000004">
    <property type="protein sequence ID" value="MBO0345629.1"/>
    <property type="molecule type" value="Genomic_DNA"/>
</dbReference>
<keyword evidence="2" id="KW-0560">Oxidoreductase</keyword>
<gene>
    <name evidence="3" type="ORF">J0X15_10400</name>
</gene>
<accession>A0A939EN63</accession>
<dbReference type="RefSeq" id="WP_206940435.1">
    <property type="nucleotide sequence ID" value="NZ_JAFLNF010000004.1"/>
</dbReference>
<comment type="caution">
    <text evidence="3">The sequence shown here is derived from an EMBL/GenBank/DDBJ whole genome shotgun (WGS) entry which is preliminary data.</text>
</comment>
<dbReference type="Pfam" id="PF13561">
    <property type="entry name" value="adh_short_C2"/>
    <property type="match status" value="1"/>
</dbReference>
<dbReference type="SUPFAM" id="SSF51735">
    <property type="entry name" value="NAD(P)-binding Rossmann-fold domains"/>
    <property type="match status" value="1"/>
</dbReference>
<dbReference type="NCBIfam" id="NF005754">
    <property type="entry name" value="PRK07578.1"/>
    <property type="match status" value="1"/>
</dbReference>
<dbReference type="Gene3D" id="3.40.50.720">
    <property type="entry name" value="NAD(P)-binding Rossmann-like Domain"/>
    <property type="match status" value="1"/>
</dbReference>
<proteinExistence type="inferred from homology"/>
<dbReference type="PANTHER" id="PTHR43477:SF1">
    <property type="entry name" value="DIHYDROANTICAPSIN 7-DEHYDROGENASE"/>
    <property type="match status" value="1"/>
</dbReference>
<evidence type="ECO:0000256" key="2">
    <source>
        <dbReference type="ARBA" id="ARBA00023002"/>
    </source>
</evidence>
<evidence type="ECO:0000313" key="4">
    <source>
        <dbReference type="Proteomes" id="UP000664779"/>
    </source>
</evidence>